<evidence type="ECO:0000313" key="2">
    <source>
        <dbReference type="EMBL" id="EFO82345.1"/>
    </source>
</evidence>
<dbReference type="OMA" id="IFYLCYA"/>
<dbReference type="OrthoDB" id="5860304at2759"/>
<name>E3LD31_CAERE</name>
<dbReference type="FunCoup" id="E3LD31">
    <property type="interactions" value="1169"/>
</dbReference>
<sequence length="164" mass="18838">MVKILSNVLISLTFVYFCGAHPHKTNVKDLEKEHMLTTNEYYVEKVNQMAGISCDLCMRAVYGVNYDFIQLKKDVIEMIRLDCEALFHDRAEDISECIRFLTTKVEKYSGKKAESSFLDVRVRFTSGTSNDSDDRNRESNMSTMSQVILKYEIIAATSADVSYR</sequence>
<dbReference type="EMBL" id="DS268407">
    <property type="protein sequence ID" value="EFO82345.1"/>
    <property type="molecule type" value="Genomic_DNA"/>
</dbReference>
<dbReference type="Proteomes" id="UP000008281">
    <property type="component" value="Unassembled WGS sequence"/>
</dbReference>
<organism evidence="3">
    <name type="scientific">Caenorhabditis remanei</name>
    <name type="common">Caenorhabditis vulgaris</name>
    <dbReference type="NCBI Taxonomy" id="31234"/>
    <lineage>
        <taxon>Eukaryota</taxon>
        <taxon>Metazoa</taxon>
        <taxon>Ecdysozoa</taxon>
        <taxon>Nematoda</taxon>
        <taxon>Chromadorea</taxon>
        <taxon>Rhabditida</taxon>
        <taxon>Rhabditina</taxon>
        <taxon>Rhabditomorpha</taxon>
        <taxon>Rhabditoidea</taxon>
        <taxon>Rhabditidae</taxon>
        <taxon>Peloderinae</taxon>
        <taxon>Caenorhabditis</taxon>
    </lineage>
</organism>
<feature type="chain" id="PRO_5003174243" evidence="1">
    <location>
        <begin position="21"/>
        <end position="164"/>
    </location>
</feature>
<accession>E3LD31</accession>
<gene>
    <name evidence="2" type="primary">Cre-spp-22</name>
    <name evidence="2" type="ORF">CRE_00555</name>
</gene>
<dbReference type="eggNOG" id="KOG1052">
    <property type="taxonomic scope" value="Eukaryota"/>
</dbReference>
<evidence type="ECO:0000256" key="1">
    <source>
        <dbReference type="SAM" id="SignalP"/>
    </source>
</evidence>
<dbReference type="STRING" id="31234.E3LD31"/>
<dbReference type="AlphaFoldDB" id="E3LD31"/>
<proteinExistence type="predicted"/>
<keyword evidence="1" id="KW-0732">Signal</keyword>
<keyword evidence="3" id="KW-1185">Reference proteome</keyword>
<reference evidence="2" key="1">
    <citation type="submission" date="2007-07" db="EMBL/GenBank/DDBJ databases">
        <title>PCAP assembly of the Caenorhabditis remanei genome.</title>
        <authorList>
            <consortium name="The Caenorhabditis remanei Sequencing Consortium"/>
            <person name="Wilson R.K."/>
        </authorList>
    </citation>
    <scope>NUCLEOTIDE SEQUENCE [LARGE SCALE GENOMIC DNA]</scope>
    <source>
        <strain evidence="2">PB4641</strain>
    </source>
</reference>
<dbReference type="HOGENOM" id="CLU_1751361_0_0_1"/>
<protein>
    <submittedName>
        <fullName evidence="2">CRE-SPP-22 protein</fullName>
    </submittedName>
</protein>
<dbReference type="InParanoid" id="E3LD31"/>
<evidence type="ECO:0000313" key="3">
    <source>
        <dbReference type="Proteomes" id="UP000008281"/>
    </source>
</evidence>
<feature type="signal peptide" evidence="1">
    <location>
        <begin position="1"/>
        <end position="20"/>
    </location>
</feature>